<feature type="domain" description="RFX-type winged-helix" evidence="1">
    <location>
        <begin position="26"/>
        <end position="65"/>
    </location>
</feature>
<dbReference type="Proteomes" id="UP000011083">
    <property type="component" value="Unassembled WGS sequence"/>
</dbReference>
<organism evidence="2 3">
    <name type="scientific">Acanthamoeba castellanii (strain ATCC 30010 / Neff)</name>
    <dbReference type="NCBI Taxonomy" id="1257118"/>
    <lineage>
        <taxon>Eukaryota</taxon>
        <taxon>Amoebozoa</taxon>
        <taxon>Discosea</taxon>
        <taxon>Longamoebia</taxon>
        <taxon>Centramoebida</taxon>
        <taxon>Acanthamoebidae</taxon>
        <taxon>Acanthamoeba</taxon>
    </lineage>
</organism>
<dbReference type="RefSeq" id="XP_004337822.1">
    <property type="nucleotide sequence ID" value="XM_004337774.1"/>
</dbReference>
<dbReference type="GO" id="GO:0006355">
    <property type="term" value="P:regulation of DNA-templated transcription"/>
    <property type="evidence" value="ECO:0007669"/>
    <property type="project" value="InterPro"/>
</dbReference>
<dbReference type="InterPro" id="IPR003150">
    <property type="entry name" value="DNA-bd_RFX"/>
</dbReference>
<reference evidence="2 3" key="1">
    <citation type="journal article" date="2013" name="Genome Biol.">
        <title>Genome of Acanthamoeba castellanii highlights extensive lateral gene transfer and early evolution of tyrosine kinase signaling.</title>
        <authorList>
            <person name="Clarke M."/>
            <person name="Lohan A.J."/>
            <person name="Liu B."/>
            <person name="Lagkouvardos I."/>
            <person name="Roy S."/>
            <person name="Zafar N."/>
            <person name="Bertelli C."/>
            <person name="Schilde C."/>
            <person name="Kianianmomeni A."/>
            <person name="Burglin T.R."/>
            <person name="Frech C."/>
            <person name="Turcotte B."/>
            <person name="Kopec K.O."/>
            <person name="Synnott J.M."/>
            <person name="Choo C."/>
            <person name="Paponov I."/>
            <person name="Finkler A."/>
            <person name="Soon Heng Tan C."/>
            <person name="Hutchins A.P."/>
            <person name="Weinmeier T."/>
            <person name="Rattei T."/>
            <person name="Chu J.S."/>
            <person name="Gimenez G."/>
            <person name="Irimia M."/>
            <person name="Rigden D.J."/>
            <person name="Fitzpatrick D.A."/>
            <person name="Lorenzo-Morales J."/>
            <person name="Bateman A."/>
            <person name="Chiu C.H."/>
            <person name="Tang P."/>
            <person name="Hegemann P."/>
            <person name="Fromm H."/>
            <person name="Raoult D."/>
            <person name="Greub G."/>
            <person name="Miranda-Saavedra D."/>
            <person name="Chen N."/>
            <person name="Nash P."/>
            <person name="Ginger M.L."/>
            <person name="Horn M."/>
            <person name="Schaap P."/>
            <person name="Caler L."/>
            <person name="Loftus B."/>
        </authorList>
    </citation>
    <scope>NUCLEOTIDE SEQUENCE [LARGE SCALE GENOMIC DNA]</scope>
    <source>
        <strain evidence="2 3">Neff</strain>
    </source>
</reference>
<dbReference type="AlphaFoldDB" id="L8GRK6"/>
<evidence type="ECO:0000313" key="3">
    <source>
        <dbReference type="Proteomes" id="UP000011083"/>
    </source>
</evidence>
<sequence>MTDQIPPVTRFVTGKDDAQPIVVEWASYARRPDGSVSKAAVYHEYAAFCEQRALEMANRSVFGKLSIGPDLAVIDVIAIDLHLLRRIIVERRTPRQRASATAASNIFHVDVPSFLPSGRP</sequence>
<name>L8GRK6_ACACF</name>
<dbReference type="EMBL" id="KB008022">
    <property type="protein sequence ID" value="ELR15809.1"/>
    <property type="molecule type" value="Genomic_DNA"/>
</dbReference>
<gene>
    <name evidence="2" type="ORF">ACA1_078940</name>
</gene>
<accession>L8GRK6</accession>
<dbReference type="Pfam" id="PF02257">
    <property type="entry name" value="RFX_DNA_binding"/>
    <property type="match status" value="1"/>
</dbReference>
<proteinExistence type="predicted"/>
<dbReference type="InterPro" id="IPR036388">
    <property type="entry name" value="WH-like_DNA-bd_sf"/>
</dbReference>
<dbReference type="KEGG" id="acan:ACA1_078940"/>
<evidence type="ECO:0000259" key="1">
    <source>
        <dbReference type="Pfam" id="PF02257"/>
    </source>
</evidence>
<dbReference type="GeneID" id="14916471"/>
<evidence type="ECO:0000313" key="2">
    <source>
        <dbReference type="EMBL" id="ELR15809.1"/>
    </source>
</evidence>
<dbReference type="Gene3D" id="1.10.10.10">
    <property type="entry name" value="Winged helix-like DNA-binding domain superfamily/Winged helix DNA-binding domain"/>
    <property type="match status" value="1"/>
</dbReference>
<protein>
    <recommendedName>
        <fullName evidence="1">RFX-type winged-helix domain-containing protein</fullName>
    </recommendedName>
</protein>
<dbReference type="GO" id="GO:0003677">
    <property type="term" value="F:DNA binding"/>
    <property type="evidence" value="ECO:0007669"/>
    <property type="project" value="InterPro"/>
</dbReference>
<keyword evidence="3" id="KW-1185">Reference proteome</keyword>
<dbReference type="VEuPathDB" id="AmoebaDB:ACA1_078940"/>